<keyword evidence="3 6" id="KW-0812">Transmembrane</keyword>
<sequence>MVEELQGDGGCLAPSEQVLQNLSFCQTGPMTRILENASMCSTQELLKFQSRDVLNGAPPHLLLYRKTFKQKAQCSLHTLNYSVGEGYTARQEHASRRNLLVKCERRGDVLVADDGKGDPLVYHGREATHHPERTFWGSTFGREIWSLAMPAVMTQAIEPMAQLMETAYVGRLGSVELAAVGVSVQVFNLVAKIFNVPLLSTTTSFVAEDDALNEVIGEKIVSADRHPHDLGLPSEGKRRVIPAVSSALLLALILAVVESTVLLFGVRGILTMMGVSKGSPMRNPAITYLALRALGAPANVFALTVQGIFRGFKDTKTPLYAITISNICNIALSPILIFVCGFGVVGAAVATVASQYFLAFLLLWKLHKQVQLIPPTLSSLRLDRFLKSGGFLLGRTLAVLFTMTLATSMAARQGPMAMAGHQILYQIWLATSLLSDALALAGQALIANAYAKGDLKGVKRIAYGVLQTGLCFGLLLAIILSVSLGPISRLFTSDPAVLDVLFKGALFVAGTQPLNALAFVFDGLHYGVSDFKYAAYSMMVVGALSSLCLLTAPSFLGLPGVWLGLTLLMGFRAAAGWLRLSSPNGPWQFVRQA</sequence>
<dbReference type="AlphaFoldDB" id="A0A9D4U3L1"/>
<evidence type="ECO:0000256" key="1">
    <source>
        <dbReference type="ARBA" id="ARBA00004141"/>
    </source>
</evidence>
<dbReference type="Pfam" id="PF01554">
    <property type="entry name" value="MatE"/>
    <property type="match status" value="2"/>
</dbReference>
<dbReference type="CDD" id="cd13136">
    <property type="entry name" value="MATE_DinF_like"/>
    <property type="match status" value="1"/>
</dbReference>
<comment type="subcellular location">
    <subcellularLocation>
        <location evidence="1">Membrane</location>
        <topology evidence="1">Multi-pass membrane protein</topology>
    </subcellularLocation>
</comment>
<keyword evidence="8" id="KW-1185">Reference proteome</keyword>
<evidence type="ECO:0000256" key="4">
    <source>
        <dbReference type="ARBA" id="ARBA00022989"/>
    </source>
</evidence>
<proteinExistence type="inferred from homology"/>
<reference evidence="7" key="1">
    <citation type="submission" date="2021-01" db="EMBL/GenBank/DDBJ databases">
        <title>Adiantum capillus-veneris genome.</title>
        <authorList>
            <person name="Fang Y."/>
            <person name="Liao Q."/>
        </authorList>
    </citation>
    <scope>NUCLEOTIDE SEQUENCE</scope>
    <source>
        <strain evidence="7">H3</strain>
        <tissue evidence="7">Leaf</tissue>
    </source>
</reference>
<gene>
    <name evidence="7" type="ORF">GOP47_0023501</name>
</gene>
<dbReference type="Proteomes" id="UP000886520">
    <property type="component" value="Chromosome 23"/>
</dbReference>
<evidence type="ECO:0000313" key="7">
    <source>
        <dbReference type="EMBL" id="KAI5060996.1"/>
    </source>
</evidence>
<feature type="transmembrane region" description="Helical" evidence="6">
    <location>
        <begin position="317"/>
        <end position="338"/>
    </location>
</feature>
<feature type="transmembrane region" description="Helical" evidence="6">
    <location>
        <begin position="344"/>
        <end position="364"/>
    </location>
</feature>
<organism evidence="7 8">
    <name type="scientific">Adiantum capillus-veneris</name>
    <name type="common">Maidenhair fern</name>
    <dbReference type="NCBI Taxonomy" id="13818"/>
    <lineage>
        <taxon>Eukaryota</taxon>
        <taxon>Viridiplantae</taxon>
        <taxon>Streptophyta</taxon>
        <taxon>Embryophyta</taxon>
        <taxon>Tracheophyta</taxon>
        <taxon>Polypodiopsida</taxon>
        <taxon>Polypodiidae</taxon>
        <taxon>Polypodiales</taxon>
        <taxon>Pteridineae</taxon>
        <taxon>Pteridaceae</taxon>
        <taxon>Vittarioideae</taxon>
        <taxon>Adiantum</taxon>
    </lineage>
</organism>
<name>A0A9D4U3L1_ADICA</name>
<protein>
    <recommendedName>
        <fullName evidence="6">Protein DETOXIFICATION</fullName>
    </recommendedName>
    <alternativeName>
        <fullName evidence="6">Multidrug and toxic compound extrusion protein</fullName>
    </alternativeName>
</protein>
<comment type="similarity">
    <text evidence="2 6">Belongs to the multi antimicrobial extrusion (MATE) (TC 2.A.66.1) family.</text>
</comment>
<dbReference type="InterPro" id="IPR044644">
    <property type="entry name" value="DinF-like"/>
</dbReference>
<dbReference type="EMBL" id="JABFUD020000023">
    <property type="protein sequence ID" value="KAI5060996.1"/>
    <property type="molecule type" value="Genomic_DNA"/>
</dbReference>
<dbReference type="OrthoDB" id="2126698at2759"/>
<comment type="caution">
    <text evidence="6">Lacks conserved residue(s) required for the propagation of feature annotation.</text>
</comment>
<comment type="caution">
    <text evidence="7">The sequence shown here is derived from an EMBL/GenBank/DDBJ whole genome shotgun (WGS) entry which is preliminary data.</text>
</comment>
<feature type="transmembrane region" description="Helical" evidence="6">
    <location>
        <begin position="533"/>
        <end position="555"/>
    </location>
</feature>
<evidence type="ECO:0000256" key="3">
    <source>
        <dbReference type="ARBA" id="ARBA00022692"/>
    </source>
</evidence>
<accession>A0A9D4U3L1</accession>
<feature type="transmembrane region" description="Helical" evidence="6">
    <location>
        <begin position="423"/>
        <end position="449"/>
    </location>
</feature>
<dbReference type="PANTHER" id="PTHR42893">
    <property type="entry name" value="PROTEIN DETOXIFICATION 44, CHLOROPLASTIC-RELATED"/>
    <property type="match status" value="1"/>
</dbReference>
<dbReference type="GO" id="GO:0042910">
    <property type="term" value="F:xenobiotic transmembrane transporter activity"/>
    <property type="evidence" value="ECO:0007669"/>
    <property type="project" value="InterPro"/>
</dbReference>
<evidence type="ECO:0000256" key="6">
    <source>
        <dbReference type="RuleBase" id="RU004914"/>
    </source>
</evidence>
<evidence type="ECO:0000256" key="2">
    <source>
        <dbReference type="ARBA" id="ARBA00010199"/>
    </source>
</evidence>
<dbReference type="PANTHER" id="PTHR42893:SF46">
    <property type="entry name" value="PROTEIN DETOXIFICATION 44, CHLOROPLASTIC"/>
    <property type="match status" value="1"/>
</dbReference>
<feature type="transmembrane region" description="Helical" evidence="6">
    <location>
        <begin position="286"/>
        <end position="305"/>
    </location>
</feature>
<dbReference type="InterPro" id="IPR002528">
    <property type="entry name" value="MATE_fam"/>
</dbReference>
<evidence type="ECO:0000256" key="5">
    <source>
        <dbReference type="ARBA" id="ARBA00023136"/>
    </source>
</evidence>
<feature type="transmembrane region" description="Helical" evidence="6">
    <location>
        <begin position="461"/>
        <end position="480"/>
    </location>
</feature>
<keyword evidence="4 6" id="KW-1133">Transmembrane helix</keyword>
<dbReference type="GO" id="GO:0016020">
    <property type="term" value="C:membrane"/>
    <property type="evidence" value="ECO:0007669"/>
    <property type="project" value="UniProtKB-SubCell"/>
</dbReference>
<dbReference type="NCBIfam" id="TIGR00797">
    <property type="entry name" value="matE"/>
    <property type="match status" value="1"/>
</dbReference>
<feature type="transmembrane region" description="Helical" evidence="6">
    <location>
        <begin position="247"/>
        <end position="266"/>
    </location>
</feature>
<keyword evidence="5 6" id="KW-0472">Membrane</keyword>
<dbReference type="GO" id="GO:0015297">
    <property type="term" value="F:antiporter activity"/>
    <property type="evidence" value="ECO:0007669"/>
    <property type="project" value="InterPro"/>
</dbReference>
<feature type="transmembrane region" description="Helical" evidence="6">
    <location>
        <begin position="385"/>
        <end position="411"/>
    </location>
</feature>
<evidence type="ECO:0000313" key="8">
    <source>
        <dbReference type="Proteomes" id="UP000886520"/>
    </source>
</evidence>
<feature type="transmembrane region" description="Helical" evidence="6">
    <location>
        <begin position="500"/>
        <end position="521"/>
    </location>
</feature>